<evidence type="ECO:0000256" key="2">
    <source>
        <dbReference type="SAM" id="MobiDB-lite"/>
    </source>
</evidence>
<protein>
    <recommendedName>
        <fullName evidence="3">OAR domain-containing protein</fullName>
    </recommendedName>
</protein>
<dbReference type="Proteomes" id="UP001153954">
    <property type="component" value="Unassembled WGS sequence"/>
</dbReference>
<dbReference type="InterPro" id="IPR003654">
    <property type="entry name" value="OAR_dom"/>
</dbReference>
<reference evidence="4" key="1">
    <citation type="submission" date="2022-03" db="EMBL/GenBank/DDBJ databases">
        <authorList>
            <person name="Tunstrom K."/>
        </authorList>
    </citation>
    <scope>NUCLEOTIDE SEQUENCE</scope>
</reference>
<dbReference type="GO" id="GO:0005634">
    <property type="term" value="C:nucleus"/>
    <property type="evidence" value="ECO:0007669"/>
    <property type="project" value="UniProtKB-SubCell"/>
</dbReference>
<accession>A0AAU9U4H3</accession>
<organism evidence="4 5">
    <name type="scientific">Euphydryas editha</name>
    <name type="common">Edith's checkerspot</name>
    <dbReference type="NCBI Taxonomy" id="104508"/>
    <lineage>
        <taxon>Eukaryota</taxon>
        <taxon>Metazoa</taxon>
        <taxon>Ecdysozoa</taxon>
        <taxon>Arthropoda</taxon>
        <taxon>Hexapoda</taxon>
        <taxon>Insecta</taxon>
        <taxon>Pterygota</taxon>
        <taxon>Neoptera</taxon>
        <taxon>Endopterygota</taxon>
        <taxon>Lepidoptera</taxon>
        <taxon>Glossata</taxon>
        <taxon>Ditrysia</taxon>
        <taxon>Papilionoidea</taxon>
        <taxon>Nymphalidae</taxon>
        <taxon>Nymphalinae</taxon>
        <taxon>Euphydryas</taxon>
    </lineage>
</organism>
<evidence type="ECO:0000256" key="1">
    <source>
        <dbReference type="ARBA" id="ARBA00004123"/>
    </source>
</evidence>
<dbReference type="PROSITE" id="PS50803">
    <property type="entry name" value="OAR"/>
    <property type="match status" value="1"/>
</dbReference>
<proteinExistence type="predicted"/>
<sequence length="139" mass="15022">MNANPLIPLNECLGEFYFTGAFRSSPAGSTDAPAPPPPLFLPPHLSHLSQHLNHLSQPFFPLKGWGAPCPCCPKEEARSSSVAELRRKAHEHSAALLQSLANFQSRALLPLPLPLPPLPLPLLHEPSAASSQDPPKHLE</sequence>
<comment type="subcellular location">
    <subcellularLocation>
        <location evidence="1">Nucleus</location>
    </subcellularLocation>
</comment>
<comment type="caution">
    <text evidence="4">The sequence shown here is derived from an EMBL/GenBank/DDBJ whole genome shotgun (WGS) entry which is preliminary data.</text>
</comment>
<gene>
    <name evidence="4" type="ORF">EEDITHA_LOCUS8427</name>
</gene>
<keyword evidence="5" id="KW-1185">Reference proteome</keyword>
<dbReference type="EMBL" id="CAKOGL010000012">
    <property type="protein sequence ID" value="CAH2092692.1"/>
    <property type="molecule type" value="Genomic_DNA"/>
</dbReference>
<evidence type="ECO:0000313" key="5">
    <source>
        <dbReference type="Proteomes" id="UP001153954"/>
    </source>
</evidence>
<evidence type="ECO:0000259" key="3">
    <source>
        <dbReference type="PROSITE" id="PS50803"/>
    </source>
</evidence>
<name>A0AAU9U4H3_EUPED</name>
<evidence type="ECO:0000313" key="4">
    <source>
        <dbReference type="EMBL" id="CAH2092692.1"/>
    </source>
</evidence>
<feature type="domain" description="OAR" evidence="3">
    <location>
        <begin position="80"/>
        <end position="93"/>
    </location>
</feature>
<dbReference type="AlphaFoldDB" id="A0AAU9U4H3"/>
<dbReference type="Pfam" id="PF03826">
    <property type="entry name" value="OAR"/>
    <property type="match status" value="1"/>
</dbReference>
<feature type="region of interest" description="Disordered" evidence="2">
    <location>
        <begin position="120"/>
        <end position="139"/>
    </location>
</feature>